<evidence type="ECO:0000256" key="10">
    <source>
        <dbReference type="ARBA" id="ARBA00023133"/>
    </source>
</evidence>
<dbReference type="SUPFAM" id="SSF51905">
    <property type="entry name" value="FAD/NAD(P)-binding domain"/>
    <property type="match status" value="1"/>
</dbReference>
<keyword evidence="7 11" id="KW-0285">Flavoprotein</keyword>
<evidence type="ECO:0000256" key="1">
    <source>
        <dbReference type="ARBA" id="ARBA00001755"/>
    </source>
</evidence>
<evidence type="ECO:0000256" key="8">
    <source>
        <dbReference type="ARBA" id="ARBA00022827"/>
    </source>
</evidence>
<keyword evidence="11" id="KW-0963">Cytoplasm</keyword>
<dbReference type="Gene3D" id="3.50.50.60">
    <property type="entry name" value="FAD/NAD(P)-binding domain"/>
    <property type="match status" value="1"/>
</dbReference>
<evidence type="ECO:0000256" key="6">
    <source>
        <dbReference type="ARBA" id="ARBA00019046"/>
    </source>
</evidence>
<name>A0AB39BX01_9BACI</name>
<evidence type="ECO:0000256" key="3">
    <source>
        <dbReference type="ARBA" id="ARBA00004744"/>
    </source>
</evidence>
<dbReference type="PANTHER" id="PTHR42923">
    <property type="entry name" value="PROTOPORPHYRINOGEN OXIDASE"/>
    <property type="match status" value="1"/>
</dbReference>
<comment type="cofactor">
    <cofactor evidence="2 11">
        <name>FAD</name>
        <dbReference type="ChEBI" id="CHEBI:57692"/>
    </cofactor>
</comment>
<dbReference type="InterPro" id="IPR036188">
    <property type="entry name" value="FAD/NAD-bd_sf"/>
</dbReference>
<comment type="pathway">
    <text evidence="3 11">Porphyrin-containing compound metabolism; protoheme biosynthesis.</text>
</comment>
<comment type="function">
    <text evidence="11">Involved in coproporphyrin-dependent heme b biosynthesis. Catalyzes the oxidation of coproporphyrinogen III to coproporphyrin III.</text>
</comment>
<dbReference type="GO" id="GO:0005737">
    <property type="term" value="C:cytoplasm"/>
    <property type="evidence" value="ECO:0007669"/>
    <property type="project" value="UniProtKB-SubCell"/>
</dbReference>
<evidence type="ECO:0000256" key="5">
    <source>
        <dbReference type="ARBA" id="ARBA00012402"/>
    </source>
</evidence>
<comment type="catalytic activity">
    <reaction evidence="1">
        <text>coproporphyrinogen III + 3 O2 = coproporphyrin III + 3 H2O2</text>
        <dbReference type="Rhea" id="RHEA:43436"/>
        <dbReference type="ChEBI" id="CHEBI:15379"/>
        <dbReference type="ChEBI" id="CHEBI:16240"/>
        <dbReference type="ChEBI" id="CHEBI:57309"/>
        <dbReference type="ChEBI" id="CHEBI:131725"/>
        <dbReference type="EC" id="1.3.3.15"/>
    </reaction>
    <physiologicalReaction direction="left-to-right" evidence="1">
        <dbReference type="Rhea" id="RHEA:43437"/>
    </physiologicalReaction>
</comment>
<dbReference type="GO" id="GO:0004729">
    <property type="term" value="F:oxygen-dependent protoporphyrinogen oxidase activity"/>
    <property type="evidence" value="ECO:0007669"/>
    <property type="project" value="UniProtKB-UniRule"/>
</dbReference>
<keyword evidence="8 11" id="KW-0274">FAD</keyword>
<comment type="subcellular location">
    <subcellularLocation>
        <location evidence="11">Cytoplasm</location>
    </subcellularLocation>
</comment>
<evidence type="ECO:0000256" key="7">
    <source>
        <dbReference type="ARBA" id="ARBA00022630"/>
    </source>
</evidence>
<accession>A0AB39BX01</accession>
<dbReference type="Gene3D" id="3.90.660.20">
    <property type="entry name" value="Protoporphyrinogen oxidase, mitochondrial, domain 2"/>
    <property type="match status" value="1"/>
</dbReference>
<evidence type="ECO:0000259" key="12">
    <source>
        <dbReference type="Pfam" id="PF01593"/>
    </source>
</evidence>
<dbReference type="NCBIfam" id="TIGR00562">
    <property type="entry name" value="proto_IX_ox"/>
    <property type="match status" value="1"/>
</dbReference>
<keyword evidence="9 11" id="KW-0560">Oxidoreductase</keyword>
<evidence type="ECO:0000256" key="2">
    <source>
        <dbReference type="ARBA" id="ARBA00001974"/>
    </source>
</evidence>
<dbReference type="EMBL" id="CP162551">
    <property type="protein sequence ID" value="XDI38183.1"/>
    <property type="molecule type" value="Genomic_DNA"/>
</dbReference>
<reference evidence="13" key="1">
    <citation type="submission" date="2024-07" db="EMBL/GenBank/DDBJ databases">
        <title>Identification and characteristics of an arsenic-resistant bacterial isolate, which belongs to a novel species.</title>
        <authorList>
            <person name="Juszczyk A."/>
            <person name="Kowalczyk A."/>
            <person name="Was K."/>
            <person name="Kosowicz W."/>
            <person name="Budzyn A."/>
            <person name="Latowski D."/>
        </authorList>
    </citation>
    <scope>NUCLEOTIDE SEQUENCE</scope>
    <source>
        <strain evidence="13">As8PL</strain>
    </source>
</reference>
<dbReference type="AlphaFoldDB" id="A0AB39BX01"/>
<dbReference type="EC" id="1.3.3.15" evidence="5 11"/>
<evidence type="ECO:0000256" key="4">
    <source>
        <dbReference type="ARBA" id="ARBA00008310"/>
    </source>
</evidence>
<proteinExistence type="inferred from homology"/>
<evidence type="ECO:0000256" key="11">
    <source>
        <dbReference type="RuleBase" id="RU364052"/>
    </source>
</evidence>
<dbReference type="RefSeq" id="WP_368505499.1">
    <property type="nucleotide sequence ID" value="NZ_CP162551.1"/>
</dbReference>
<dbReference type="Gene3D" id="1.10.3110.10">
    <property type="entry name" value="protoporphyrinogen ix oxidase, domain 3"/>
    <property type="match status" value="1"/>
</dbReference>
<feature type="domain" description="Amine oxidase" evidence="12">
    <location>
        <begin position="14"/>
        <end position="464"/>
    </location>
</feature>
<dbReference type="InterPro" id="IPR004572">
    <property type="entry name" value="Protoporphyrinogen_oxidase"/>
</dbReference>
<dbReference type="GO" id="GO:0006783">
    <property type="term" value="P:heme biosynthetic process"/>
    <property type="evidence" value="ECO:0007669"/>
    <property type="project" value="UniProtKB-UniRule"/>
</dbReference>
<dbReference type="InterPro" id="IPR050464">
    <property type="entry name" value="Zeta_carotene_desat/Oxidored"/>
</dbReference>
<sequence>MQNKKRVAIIGGGMTGLAAAYKLEQAKVHQDITYDLFEQSDRLGGKIETIVRDGFVIERGPDSFLARKQSMSRLAKEVGLEDELLSNDTGQAYILKEDTLYPMPSGAVMGIPTELKPFATTNLFSPLGKLRALGDFFIPPVVGRDEDISLGHFFRKRLGNEVVDDLIEPLLSGIYAGNLDKLSLKATFPQFQQLEAKHGSLIKGLQATRGSQTQAKDANGKKKGMFLTFRRGLQSFVEAIEAKLDTGSIHKGVSITSIQKVADAYRVTFDTGKVETYNQVIITTPPHITAGLLRSYDFFSYFKEMQASTVATVALGFEQSAVSNPYEGTGFVVSKKSSFDITACTWTHKKWRHSTPSGHALLRSYVGRAGDSAIVHQSDEEIVAAVMKDLKTIMDISGEPLFYEVTRWKKSMPQYEVGHTFKIAKMREDVARHLPGIHIAGAGLDGVGLPDCIDQGERAAERILHSI</sequence>
<dbReference type="InterPro" id="IPR002937">
    <property type="entry name" value="Amino_oxidase"/>
</dbReference>
<comment type="similarity">
    <text evidence="4 11">Belongs to the protoporphyrinogen/coproporphyrinogen oxidase family. Coproporphyrinogen III oxidase subfamily.</text>
</comment>
<dbReference type="Pfam" id="PF01593">
    <property type="entry name" value="Amino_oxidase"/>
    <property type="match status" value="1"/>
</dbReference>
<gene>
    <name evidence="13" type="primary">hemY</name>
    <name evidence="13" type="ORF">AB3N04_07645</name>
</gene>
<dbReference type="PANTHER" id="PTHR42923:SF3">
    <property type="entry name" value="PROTOPORPHYRINOGEN OXIDASE"/>
    <property type="match status" value="1"/>
</dbReference>
<dbReference type="NCBIfam" id="NF008845">
    <property type="entry name" value="PRK11883.1-5"/>
    <property type="match status" value="1"/>
</dbReference>
<keyword evidence="10 11" id="KW-0350">Heme biosynthesis</keyword>
<evidence type="ECO:0000313" key="13">
    <source>
        <dbReference type="EMBL" id="XDI38183.1"/>
    </source>
</evidence>
<dbReference type="SUPFAM" id="SSF54373">
    <property type="entry name" value="FAD-linked reductases, C-terminal domain"/>
    <property type="match status" value="1"/>
</dbReference>
<protein>
    <recommendedName>
        <fullName evidence="6 11">Coproporphyrinogen III oxidase</fullName>
        <ecNumber evidence="5 11">1.3.3.15</ecNumber>
    </recommendedName>
</protein>
<organism evidence="13">
    <name type="scientific">Alkalihalophilus sp. As8PL</name>
    <dbReference type="NCBI Taxonomy" id="3237103"/>
    <lineage>
        <taxon>Bacteria</taxon>
        <taxon>Bacillati</taxon>
        <taxon>Bacillota</taxon>
        <taxon>Bacilli</taxon>
        <taxon>Bacillales</taxon>
        <taxon>Bacillaceae</taxon>
        <taxon>Alkalihalophilus</taxon>
    </lineage>
</organism>
<evidence type="ECO:0000256" key="9">
    <source>
        <dbReference type="ARBA" id="ARBA00023002"/>
    </source>
</evidence>